<accession>A0ABW3ZIN4</accession>
<proteinExistence type="predicted"/>
<evidence type="ECO:0008006" key="3">
    <source>
        <dbReference type="Google" id="ProtNLM"/>
    </source>
</evidence>
<protein>
    <recommendedName>
        <fullName evidence="3">Helix-turn-helix domain-containing protein</fullName>
    </recommendedName>
</protein>
<keyword evidence="2" id="KW-1185">Reference proteome</keyword>
<dbReference type="RefSeq" id="WP_386803406.1">
    <property type="nucleotide sequence ID" value="NZ_JBHTMU010000016.1"/>
</dbReference>
<organism evidence="1 2">
    <name type="scientific">Litorisediminicola beolgyonensis</name>
    <dbReference type="NCBI Taxonomy" id="1173614"/>
    <lineage>
        <taxon>Bacteria</taxon>
        <taxon>Pseudomonadati</taxon>
        <taxon>Pseudomonadota</taxon>
        <taxon>Alphaproteobacteria</taxon>
        <taxon>Rhodobacterales</taxon>
        <taxon>Paracoccaceae</taxon>
        <taxon>Litorisediminicola</taxon>
    </lineage>
</organism>
<reference evidence="2" key="1">
    <citation type="journal article" date="2019" name="Int. J. Syst. Evol. Microbiol.">
        <title>The Global Catalogue of Microorganisms (GCM) 10K type strain sequencing project: providing services to taxonomists for standard genome sequencing and annotation.</title>
        <authorList>
            <consortium name="The Broad Institute Genomics Platform"/>
            <consortium name="The Broad Institute Genome Sequencing Center for Infectious Disease"/>
            <person name="Wu L."/>
            <person name="Ma J."/>
        </authorList>
    </citation>
    <scope>NUCLEOTIDE SEQUENCE [LARGE SCALE GENOMIC DNA]</scope>
    <source>
        <strain evidence="2">CCUG 62953</strain>
    </source>
</reference>
<dbReference type="Proteomes" id="UP001597135">
    <property type="component" value="Unassembled WGS sequence"/>
</dbReference>
<dbReference type="EMBL" id="JBHTMU010000016">
    <property type="protein sequence ID" value="MFD1342916.1"/>
    <property type="molecule type" value="Genomic_DNA"/>
</dbReference>
<sequence length="80" mass="8742">MHHARLSHSPRLRRALDVLKAAKGAVSTLELATKAQICAVNSVIAELRDNGAKISCRVETREGKRVFLYTLESAPEGSLE</sequence>
<evidence type="ECO:0000313" key="2">
    <source>
        <dbReference type="Proteomes" id="UP001597135"/>
    </source>
</evidence>
<name>A0ABW3ZIN4_9RHOB</name>
<comment type="caution">
    <text evidence="1">The sequence shown here is derived from an EMBL/GenBank/DDBJ whole genome shotgun (WGS) entry which is preliminary data.</text>
</comment>
<evidence type="ECO:0000313" key="1">
    <source>
        <dbReference type="EMBL" id="MFD1342916.1"/>
    </source>
</evidence>
<gene>
    <name evidence="1" type="ORF">ACFQ4E_10830</name>
</gene>